<name>A0A6S6SWA2_9BACT</name>
<proteinExistence type="predicted"/>
<gene>
    <name evidence="3" type="ORF">HELGO_WM3277</name>
</gene>
<accession>A0A6S6SWA2</accession>
<dbReference type="EMBL" id="CACVAS010000047">
    <property type="protein sequence ID" value="CAA6807258.1"/>
    <property type="molecule type" value="Genomic_DNA"/>
</dbReference>
<evidence type="ECO:0000313" key="3">
    <source>
        <dbReference type="EMBL" id="CAA6807258.1"/>
    </source>
</evidence>
<sequence>MGEDDHIGEKYHNIGLVSGDSAYEKRNRLKINTINAIVGKNRDRVKLKIPTPKTLKELYHAGFNLNHLYNVVGITREFNAVKEKTSEMFQEVLEELNRFLSPSQDDLNDDVNSLVQHKIDLEKQELYEIMHINPALLLGEEYGIKAEDLPYLHLIEIKRQKMGENEYNTTITEPSSKESITFRNQGDIGLKEAYRLIIEHRINHINAQISQGKKALERSVENLEETIDIVKEKDEERLLDKTNILRQALHRKSDNTQDYIEDVNDALQNKEHVEGTWESIVAHRKEVNDFLTISEFIEDILPQLDELHTDITALKNSFSASEKDLLRDNIDEKSALLEGQLMDKIGHIRASKYDDMSLFSVIKKDDLYHLCFKVTKDKNPTLKTFQTEKEAEDYLFNASIKEKVARFNEISTQIEDMRGRPLIRPRENEIHSRIGDDYSKGVNVSQEELLELGAAGIEYGVTTLAKKGEAREKINMLHDAIKDMAKVLKMDTSDLLLAKGLSISLGGRGIGGRNAPKAHIEYTEPFPVINLTRHSGDGSLAHELIHGLDFHTNKIVTTHKGDAEDKFIDAKSSLLSALKETDMYEHSSNKDAFKKKDYWSTDHEMLARAGESWLLDKIEEKGESNAFLVSIEASDLYPSKKDKKLIFPEMEKFMESVVEISKKHNPQIGIENSMIINAKLPAIQNKTLQKEKDNLNLFSEEAAAPAPY</sequence>
<evidence type="ECO:0000256" key="1">
    <source>
        <dbReference type="SAM" id="Coils"/>
    </source>
</evidence>
<reference evidence="3" key="1">
    <citation type="submission" date="2020-01" db="EMBL/GenBank/DDBJ databases">
        <authorList>
            <person name="Meier V. D."/>
            <person name="Meier V D."/>
        </authorList>
    </citation>
    <scope>NUCLEOTIDE SEQUENCE</scope>
    <source>
        <strain evidence="3">HLG_WM_MAG_01</strain>
    </source>
</reference>
<dbReference type="InterPro" id="IPR041047">
    <property type="entry name" value="LPD1"/>
</dbReference>
<dbReference type="AlphaFoldDB" id="A0A6S6SWA2"/>
<dbReference type="Pfam" id="PF18796">
    <property type="entry name" value="LPD1"/>
    <property type="match status" value="1"/>
</dbReference>
<keyword evidence="1" id="KW-0175">Coiled coil</keyword>
<protein>
    <recommendedName>
        <fullName evidence="2">Large polyvalent protein-associated domain-containing protein</fullName>
    </recommendedName>
</protein>
<feature type="domain" description="Large polyvalent protein-associated" evidence="2">
    <location>
        <begin position="593"/>
        <end position="656"/>
    </location>
</feature>
<evidence type="ECO:0000259" key="2">
    <source>
        <dbReference type="Pfam" id="PF18796"/>
    </source>
</evidence>
<feature type="coiled-coil region" evidence="1">
    <location>
        <begin position="206"/>
        <end position="233"/>
    </location>
</feature>
<organism evidence="3">
    <name type="scientific">uncultured Sulfurovum sp</name>
    <dbReference type="NCBI Taxonomy" id="269237"/>
    <lineage>
        <taxon>Bacteria</taxon>
        <taxon>Pseudomonadati</taxon>
        <taxon>Campylobacterota</taxon>
        <taxon>Epsilonproteobacteria</taxon>
        <taxon>Campylobacterales</taxon>
        <taxon>Sulfurovaceae</taxon>
        <taxon>Sulfurovum</taxon>
        <taxon>environmental samples</taxon>
    </lineage>
</organism>